<sequence length="105" mass="11643">MALLLLQYVFAGDLFMVPDDPLGRSGPHINDFLRMQNSAHGSGKGQAQAGKEMERTSEATLRLKQDLVQIFPGQESMVTMTLQCHPTVTDINKLSHFILEKSLNS</sequence>
<feature type="region of interest" description="Disordered" evidence="1">
    <location>
        <begin position="36"/>
        <end position="58"/>
    </location>
</feature>
<evidence type="ECO:0000313" key="3">
    <source>
        <dbReference type="Ensembl" id="ENSEEEP00000063378.1"/>
    </source>
</evidence>
<name>A0AAY5F2V0_ELEEL</name>
<dbReference type="GO" id="GO:0036464">
    <property type="term" value="C:cytoplasmic ribonucleoprotein granule"/>
    <property type="evidence" value="ECO:0007669"/>
    <property type="project" value="TreeGrafter"/>
</dbReference>
<dbReference type="Ensembl" id="ENSEEET00000065824.1">
    <property type="protein sequence ID" value="ENSEEEP00000063378.1"/>
    <property type="gene ID" value="ENSEEEG00000007304.2"/>
</dbReference>
<reference evidence="3" key="3">
    <citation type="submission" date="2025-09" db="UniProtKB">
        <authorList>
            <consortium name="Ensembl"/>
        </authorList>
    </citation>
    <scope>IDENTIFICATION</scope>
</reference>
<reference evidence="3 4" key="1">
    <citation type="submission" date="2020-05" db="EMBL/GenBank/DDBJ databases">
        <title>Electrophorus electricus (electric eel) genome, fEleEle1, primary haplotype.</title>
        <authorList>
            <person name="Myers G."/>
            <person name="Meyer A."/>
            <person name="Fedrigo O."/>
            <person name="Formenti G."/>
            <person name="Rhie A."/>
            <person name="Tracey A."/>
            <person name="Sims Y."/>
            <person name="Jarvis E.D."/>
        </authorList>
    </citation>
    <scope>NUCLEOTIDE SEQUENCE [LARGE SCALE GENOMIC DNA]</scope>
</reference>
<dbReference type="GO" id="GO:0005634">
    <property type="term" value="C:nucleus"/>
    <property type="evidence" value="ECO:0007669"/>
    <property type="project" value="TreeGrafter"/>
</dbReference>
<dbReference type="Gene3D" id="3.40.50.11980">
    <property type="match status" value="1"/>
</dbReference>
<proteinExistence type="predicted"/>
<evidence type="ECO:0000313" key="4">
    <source>
        <dbReference type="Proteomes" id="UP000314983"/>
    </source>
</evidence>
<feature type="domain" description="N4BP1 C-terminal UBA" evidence="2">
    <location>
        <begin position="54"/>
        <end position="100"/>
    </location>
</feature>
<dbReference type="PANTHER" id="PTHR12876:SF35">
    <property type="entry name" value="LD08718P-RELATED"/>
    <property type="match status" value="1"/>
</dbReference>
<dbReference type="AlphaFoldDB" id="A0AAY5F2V0"/>
<dbReference type="GO" id="GO:0004521">
    <property type="term" value="F:RNA endonuclease activity"/>
    <property type="evidence" value="ECO:0007669"/>
    <property type="project" value="TreeGrafter"/>
</dbReference>
<dbReference type="GO" id="GO:0003729">
    <property type="term" value="F:mRNA binding"/>
    <property type="evidence" value="ECO:0007669"/>
    <property type="project" value="TreeGrafter"/>
</dbReference>
<evidence type="ECO:0000256" key="1">
    <source>
        <dbReference type="SAM" id="MobiDB-lite"/>
    </source>
</evidence>
<gene>
    <name evidence="3" type="primary">KHNYN</name>
</gene>
<protein>
    <recommendedName>
        <fullName evidence="2">N4BP1 C-terminal UBA domain-containing protein</fullName>
    </recommendedName>
</protein>
<organism evidence="3 4">
    <name type="scientific">Electrophorus electricus</name>
    <name type="common">Electric eel</name>
    <name type="synonym">Gymnotus electricus</name>
    <dbReference type="NCBI Taxonomy" id="8005"/>
    <lineage>
        <taxon>Eukaryota</taxon>
        <taxon>Metazoa</taxon>
        <taxon>Chordata</taxon>
        <taxon>Craniata</taxon>
        <taxon>Vertebrata</taxon>
        <taxon>Euteleostomi</taxon>
        <taxon>Actinopterygii</taxon>
        <taxon>Neopterygii</taxon>
        <taxon>Teleostei</taxon>
        <taxon>Ostariophysi</taxon>
        <taxon>Gymnotiformes</taxon>
        <taxon>Gymnotoidei</taxon>
        <taxon>Gymnotidae</taxon>
        <taxon>Electrophorus</taxon>
    </lineage>
</organism>
<dbReference type="InterPro" id="IPR051101">
    <property type="entry name" value="ZC3H12/N4BP1_RNase_Reg"/>
</dbReference>
<dbReference type="Proteomes" id="UP000314983">
    <property type="component" value="Chromosome 9"/>
</dbReference>
<reference evidence="3" key="2">
    <citation type="submission" date="2025-08" db="UniProtKB">
        <authorList>
            <consortium name="Ensembl"/>
        </authorList>
    </citation>
    <scope>IDENTIFICATION</scope>
</reference>
<dbReference type="PANTHER" id="PTHR12876">
    <property type="entry name" value="N4BP1-RELATED"/>
    <property type="match status" value="1"/>
</dbReference>
<keyword evidence="4" id="KW-1185">Reference proteome</keyword>
<dbReference type="Pfam" id="PF23054">
    <property type="entry name" value="UBA_N4BP1_C"/>
    <property type="match status" value="1"/>
</dbReference>
<evidence type="ECO:0000259" key="2">
    <source>
        <dbReference type="Pfam" id="PF23054"/>
    </source>
</evidence>
<dbReference type="GeneTree" id="ENSGT00940000161519"/>
<dbReference type="InterPro" id="IPR056578">
    <property type="entry name" value="UBA_N4BP1_C"/>
</dbReference>
<accession>A0AAY5F2V0</accession>